<reference evidence="1" key="2">
    <citation type="journal article" date="2022" name="New Phytol.">
        <title>Evolutionary transition to the ectomycorrhizal habit in the genomes of a hyperdiverse lineage of mushroom-forming fungi.</title>
        <authorList>
            <person name="Looney B."/>
            <person name="Miyauchi S."/>
            <person name="Morin E."/>
            <person name="Drula E."/>
            <person name="Courty P.E."/>
            <person name="Kohler A."/>
            <person name="Kuo A."/>
            <person name="LaButti K."/>
            <person name="Pangilinan J."/>
            <person name="Lipzen A."/>
            <person name="Riley R."/>
            <person name="Andreopoulos W."/>
            <person name="He G."/>
            <person name="Johnson J."/>
            <person name="Nolan M."/>
            <person name="Tritt A."/>
            <person name="Barry K.W."/>
            <person name="Grigoriev I.V."/>
            <person name="Nagy L.G."/>
            <person name="Hibbett D."/>
            <person name="Henrissat B."/>
            <person name="Matheny P.B."/>
            <person name="Labbe J."/>
            <person name="Martin F.M."/>
        </authorList>
    </citation>
    <scope>NUCLEOTIDE SEQUENCE</scope>
    <source>
        <strain evidence="1">EC-137</strain>
    </source>
</reference>
<keyword evidence="2" id="KW-1185">Reference proteome</keyword>
<accession>A0ACB8QJ03</accession>
<protein>
    <submittedName>
        <fullName evidence="1">Cytochrome P450</fullName>
    </submittedName>
</protein>
<comment type="caution">
    <text evidence="1">The sequence shown here is derived from an EMBL/GenBank/DDBJ whole genome shotgun (WGS) entry which is preliminary data.</text>
</comment>
<dbReference type="EMBL" id="MU273574">
    <property type="protein sequence ID" value="KAI0031585.1"/>
    <property type="molecule type" value="Genomic_DNA"/>
</dbReference>
<dbReference type="Proteomes" id="UP000814128">
    <property type="component" value="Unassembled WGS sequence"/>
</dbReference>
<name>A0ACB8QJ03_9AGAM</name>
<evidence type="ECO:0000313" key="1">
    <source>
        <dbReference type="EMBL" id="KAI0031585.1"/>
    </source>
</evidence>
<reference evidence="1" key="1">
    <citation type="submission" date="2021-02" db="EMBL/GenBank/DDBJ databases">
        <authorList>
            <consortium name="DOE Joint Genome Institute"/>
            <person name="Ahrendt S."/>
            <person name="Looney B.P."/>
            <person name="Miyauchi S."/>
            <person name="Morin E."/>
            <person name="Drula E."/>
            <person name="Courty P.E."/>
            <person name="Chicoki N."/>
            <person name="Fauchery L."/>
            <person name="Kohler A."/>
            <person name="Kuo A."/>
            <person name="Labutti K."/>
            <person name="Pangilinan J."/>
            <person name="Lipzen A."/>
            <person name="Riley R."/>
            <person name="Andreopoulos W."/>
            <person name="He G."/>
            <person name="Johnson J."/>
            <person name="Barry K.W."/>
            <person name="Grigoriev I.V."/>
            <person name="Nagy L."/>
            <person name="Hibbett D."/>
            <person name="Henrissat B."/>
            <person name="Matheny P.B."/>
            <person name="Labbe J."/>
            <person name="Martin F."/>
        </authorList>
    </citation>
    <scope>NUCLEOTIDE SEQUENCE</scope>
    <source>
        <strain evidence="1">EC-137</strain>
    </source>
</reference>
<sequence>MKTCLVLSYTIQFAHTHATAIALLLAFVAASAAAAVPRRRTYPPGPRGLPLLGNTFQLPSSKHWLTYQKWAMSHGGVISFTSMGERLVVLNTARAVCDLFESRGAIYADRPVATMVGELVGWNKGLGYARLTPETSNISSVNELYPVHSHARFRVLRRLFQDVIGPSACQLSDHIERLERARDDLLGRITEKSHREPNGCNFSESVRQSTSAFILLLTYGYKVPQDSEDDELVRIVEDAMDGFSRASEPDAFLVDRWPILRYAPPWLPGTGFLREASRMHSDREKLYNVPIELAVGKAIPSMVSSLLAAASAQTIEQEEELIKAVGASLYSGSGFRYFECTHRALQTHSALMSFLLAMLLYPEVQTRAQVQLDSVLGSLEIARPLSLQDREHLPYVEALVKEVWRWNPSVPLGMAHRVTQDDIYDGMLLEKGTTVYANLWAILHDENIFPDPFSFSPERYISADGKLKQIDRMEDPSLIAFGFGRRICPGLHLADGSLFLYIASLLQFFVVKKALDEAGNELEPDVDYEGFISQPKPFKCRLVPRLRGVFAI</sequence>
<evidence type="ECO:0000313" key="2">
    <source>
        <dbReference type="Proteomes" id="UP000814128"/>
    </source>
</evidence>
<organism evidence="1 2">
    <name type="scientific">Vararia minispora EC-137</name>
    <dbReference type="NCBI Taxonomy" id="1314806"/>
    <lineage>
        <taxon>Eukaryota</taxon>
        <taxon>Fungi</taxon>
        <taxon>Dikarya</taxon>
        <taxon>Basidiomycota</taxon>
        <taxon>Agaricomycotina</taxon>
        <taxon>Agaricomycetes</taxon>
        <taxon>Russulales</taxon>
        <taxon>Lachnocladiaceae</taxon>
        <taxon>Vararia</taxon>
    </lineage>
</organism>
<gene>
    <name evidence="1" type="ORF">K488DRAFT_51755</name>
</gene>
<proteinExistence type="predicted"/>